<organism evidence="2 3">
    <name type="scientific">Methylobacillus flagellatus (strain ATCC 51484 / DSM 6875 / VKM B-1610 / KT)</name>
    <dbReference type="NCBI Taxonomy" id="265072"/>
    <lineage>
        <taxon>Bacteria</taxon>
        <taxon>Pseudomonadati</taxon>
        <taxon>Pseudomonadota</taxon>
        <taxon>Betaproteobacteria</taxon>
        <taxon>Nitrosomonadales</taxon>
        <taxon>Methylophilaceae</taxon>
        <taxon>Methylobacillus</taxon>
    </lineage>
</organism>
<feature type="region of interest" description="Disordered" evidence="1">
    <location>
        <begin position="85"/>
        <end position="108"/>
    </location>
</feature>
<evidence type="ECO:0000313" key="3">
    <source>
        <dbReference type="Proteomes" id="UP000002440"/>
    </source>
</evidence>
<accession>Q1H229</accession>
<evidence type="ECO:0000256" key="1">
    <source>
        <dbReference type="SAM" id="MobiDB-lite"/>
    </source>
</evidence>
<sequence length="108" mass="11848">MKWIVIATDKTKKLFSLKSYSTGKYSVIEAPQNLELNFHDSVFGDFSSVGFRFMEKSNGQKFLVEVRLANVGMVEALKTTLSHGITPRLQGKSSPGVSHPLSGTGNEP</sequence>
<dbReference type="HOGENOM" id="CLU_2193849_0_0_4"/>
<evidence type="ECO:0000313" key="2">
    <source>
        <dbReference type="EMBL" id="ABE49458.1"/>
    </source>
</evidence>
<feature type="compositionally biased region" description="Polar residues" evidence="1">
    <location>
        <begin position="91"/>
        <end position="108"/>
    </location>
</feature>
<reference evidence="2 3" key="1">
    <citation type="submission" date="2006-03" db="EMBL/GenBank/DDBJ databases">
        <title>Complete sequence of Methylobacillus flagellatus KT.</title>
        <authorList>
            <consortium name="US DOE Joint Genome Institute"/>
            <person name="Copeland A."/>
            <person name="Lucas S."/>
            <person name="Lapidus A."/>
            <person name="Barry K."/>
            <person name="Detter J.C."/>
            <person name="Glavina del Rio T."/>
            <person name="Hammon N."/>
            <person name="Israni S."/>
            <person name="Dalin E."/>
            <person name="Tice H."/>
            <person name="Pitluck S."/>
            <person name="Brettin T."/>
            <person name="Bruce D."/>
            <person name="Han C."/>
            <person name="Tapia R."/>
            <person name="Saunders E."/>
            <person name="Gilna P."/>
            <person name="Schmutz J."/>
            <person name="Larimer F."/>
            <person name="Land M."/>
            <person name="Kyrpides N."/>
            <person name="Anderson I."/>
            <person name="Richardson P."/>
        </authorList>
    </citation>
    <scope>NUCLEOTIDE SEQUENCE [LARGE SCALE GENOMIC DNA]</scope>
    <source>
        <strain evidence="3">KT / ATCC 51484 / DSM 6875</strain>
    </source>
</reference>
<protein>
    <submittedName>
        <fullName evidence="2">Uncharacterized protein</fullName>
    </submittedName>
</protein>
<proteinExistence type="predicted"/>
<dbReference type="EMBL" id="CP000284">
    <property type="protein sequence ID" value="ABE49458.1"/>
    <property type="molecule type" value="Genomic_DNA"/>
</dbReference>
<keyword evidence="3" id="KW-1185">Reference proteome</keyword>
<dbReference type="AlphaFoldDB" id="Q1H229"/>
<gene>
    <name evidence="2" type="ordered locus">Mfla_1190</name>
</gene>
<dbReference type="KEGG" id="mfa:Mfla_1190"/>
<dbReference type="RefSeq" id="WP_011479412.1">
    <property type="nucleotide sequence ID" value="NC_007947.1"/>
</dbReference>
<name>Q1H229_METFK</name>
<dbReference type="Proteomes" id="UP000002440">
    <property type="component" value="Chromosome"/>
</dbReference>